<reference evidence="8 9" key="1">
    <citation type="submission" date="2018-10" db="EMBL/GenBank/DDBJ databases">
        <title>Fifty Aureobasidium pullulans genomes reveal a recombining polyextremotolerant generalist.</title>
        <authorList>
            <person name="Gostincar C."/>
            <person name="Turk M."/>
            <person name="Zajc J."/>
            <person name="Gunde-Cimerman N."/>
        </authorList>
    </citation>
    <scope>NUCLEOTIDE SEQUENCE [LARGE SCALE GENOMIC DNA]</scope>
    <source>
        <strain evidence="8 9">EXF-10751</strain>
    </source>
</reference>
<feature type="region of interest" description="Disordered" evidence="5">
    <location>
        <begin position="440"/>
        <end position="480"/>
    </location>
</feature>
<dbReference type="PANTHER" id="PTHR11863">
    <property type="entry name" value="STEROL DESATURASE"/>
    <property type="match status" value="1"/>
</dbReference>
<accession>A0A4S8ZPI2</accession>
<dbReference type="GO" id="GO:0005506">
    <property type="term" value="F:iron ion binding"/>
    <property type="evidence" value="ECO:0007669"/>
    <property type="project" value="InterPro"/>
</dbReference>
<evidence type="ECO:0000259" key="7">
    <source>
        <dbReference type="Pfam" id="PF04116"/>
    </source>
</evidence>
<name>A0A4S8ZPI2_AURPU</name>
<dbReference type="AlphaFoldDB" id="A0A4S8ZPI2"/>
<keyword evidence="2 6" id="KW-0812">Transmembrane</keyword>
<dbReference type="InterPro" id="IPR006694">
    <property type="entry name" value="Fatty_acid_hydroxylase"/>
</dbReference>
<evidence type="ECO:0000256" key="4">
    <source>
        <dbReference type="ARBA" id="ARBA00023136"/>
    </source>
</evidence>
<sequence length="568" mass="64233">MESQRWQGSRIRRTVCLISYFSLLHPFLFDNPYPPAKPTPSDRRSFFNCVCFEHHLAQDNKRSFADRNFFNSRAGFEAITSTIMQPTMANATMLPLPPLPTYTLTPLQPLISWIPDLYLALILPVAAYWIVSFIFHFIDEYDLFPQYRLHTPAEVLKRNHVSRWDVFRDVIIQQVIQTAVGLAITIFEPEATMGQDDYNVAVWAQRIRLAQRAIPNLLAFAGLDANTMASKQAVAHPILSAALKGGSYNLFQQAASGHVVPAFASWELTLAKAVYWMLIPAMQFTFAVLVVDTWQYFWHRAMHMNKWLYTTFHSRHHRLYVPYAYGALYNHPFEGFLLDTLGTGIAYMLAGMTCRQSMWFFTCSTIKTVDDHCGYALPWDPLQHITSNNAGYHDIHHQSWGIKTNFSQPFFTFWDGLLGTKWVGGDVSARYERSRIAAQKKVEQDNISHSSPAQSLKAEPSPYESEEKNASTLAKQAQAQLNPSIPEGKASLQALGSRQQILDDKAGGGVEVLLEEAAEEREAQRVLRRSPRKKTVSQASSAPLKGLRDRVNTSLHGKASGVLVESSR</sequence>
<proteinExistence type="predicted"/>
<feature type="compositionally biased region" description="Polar residues" evidence="5">
    <location>
        <begin position="470"/>
        <end position="480"/>
    </location>
</feature>
<protein>
    <submittedName>
        <fullName evidence="8">Sphinganine hydroxylase Sur2</fullName>
    </submittedName>
</protein>
<feature type="transmembrane region" description="Helical" evidence="6">
    <location>
        <begin position="117"/>
        <end position="138"/>
    </location>
</feature>
<evidence type="ECO:0000256" key="6">
    <source>
        <dbReference type="SAM" id="Phobius"/>
    </source>
</evidence>
<dbReference type="InterPro" id="IPR050307">
    <property type="entry name" value="Sterol_Desaturase_Related"/>
</dbReference>
<keyword evidence="4 6" id="KW-0472">Membrane</keyword>
<gene>
    <name evidence="8" type="ORF">D6D20_00123</name>
</gene>
<comment type="subcellular location">
    <subcellularLocation>
        <location evidence="1">Membrane</location>
    </subcellularLocation>
</comment>
<dbReference type="GO" id="GO:0008610">
    <property type="term" value="P:lipid biosynthetic process"/>
    <property type="evidence" value="ECO:0007669"/>
    <property type="project" value="InterPro"/>
</dbReference>
<evidence type="ECO:0000256" key="2">
    <source>
        <dbReference type="ARBA" id="ARBA00022692"/>
    </source>
</evidence>
<feature type="domain" description="Fatty acid hydroxylase" evidence="7">
    <location>
        <begin position="285"/>
        <end position="420"/>
    </location>
</feature>
<evidence type="ECO:0000256" key="1">
    <source>
        <dbReference type="ARBA" id="ARBA00004370"/>
    </source>
</evidence>
<dbReference type="EMBL" id="QZAN01000001">
    <property type="protein sequence ID" value="THW68071.1"/>
    <property type="molecule type" value="Genomic_DNA"/>
</dbReference>
<dbReference type="Proteomes" id="UP000310421">
    <property type="component" value="Unassembled WGS sequence"/>
</dbReference>
<evidence type="ECO:0000313" key="8">
    <source>
        <dbReference type="EMBL" id="THW68071.1"/>
    </source>
</evidence>
<organism evidence="8 9">
    <name type="scientific">Aureobasidium pullulans</name>
    <name type="common">Black yeast</name>
    <name type="synonym">Pullularia pullulans</name>
    <dbReference type="NCBI Taxonomy" id="5580"/>
    <lineage>
        <taxon>Eukaryota</taxon>
        <taxon>Fungi</taxon>
        <taxon>Dikarya</taxon>
        <taxon>Ascomycota</taxon>
        <taxon>Pezizomycotina</taxon>
        <taxon>Dothideomycetes</taxon>
        <taxon>Dothideomycetidae</taxon>
        <taxon>Dothideales</taxon>
        <taxon>Saccotheciaceae</taxon>
        <taxon>Aureobasidium</taxon>
    </lineage>
</organism>
<dbReference type="Pfam" id="PF04116">
    <property type="entry name" value="FA_hydroxylase"/>
    <property type="match status" value="1"/>
</dbReference>
<dbReference type="GO" id="GO:0016020">
    <property type="term" value="C:membrane"/>
    <property type="evidence" value="ECO:0007669"/>
    <property type="project" value="UniProtKB-SubCell"/>
</dbReference>
<feature type="region of interest" description="Disordered" evidence="5">
    <location>
        <begin position="520"/>
        <end position="568"/>
    </location>
</feature>
<comment type="caution">
    <text evidence="8">The sequence shown here is derived from an EMBL/GenBank/DDBJ whole genome shotgun (WGS) entry which is preliminary data.</text>
</comment>
<evidence type="ECO:0000256" key="5">
    <source>
        <dbReference type="SAM" id="MobiDB-lite"/>
    </source>
</evidence>
<dbReference type="GO" id="GO:0016491">
    <property type="term" value="F:oxidoreductase activity"/>
    <property type="evidence" value="ECO:0007669"/>
    <property type="project" value="InterPro"/>
</dbReference>
<keyword evidence="3 6" id="KW-1133">Transmembrane helix</keyword>
<feature type="compositionally biased region" description="Basic residues" evidence="5">
    <location>
        <begin position="526"/>
        <end position="535"/>
    </location>
</feature>
<evidence type="ECO:0000313" key="9">
    <source>
        <dbReference type="Proteomes" id="UP000310421"/>
    </source>
</evidence>
<evidence type="ECO:0000256" key="3">
    <source>
        <dbReference type="ARBA" id="ARBA00022989"/>
    </source>
</evidence>